<dbReference type="InterPro" id="IPR020556">
    <property type="entry name" value="Amidase_CS"/>
</dbReference>
<evidence type="ECO:0000256" key="3">
    <source>
        <dbReference type="ARBA" id="ARBA00022741"/>
    </source>
</evidence>
<dbReference type="EMBL" id="MGDZ01000014">
    <property type="protein sequence ID" value="OGL73925.1"/>
    <property type="molecule type" value="Genomic_DNA"/>
</dbReference>
<keyword evidence="2 7" id="KW-0436">Ligase</keyword>
<evidence type="ECO:0000313" key="10">
    <source>
        <dbReference type="Proteomes" id="UP000176303"/>
    </source>
</evidence>
<dbReference type="PANTHER" id="PTHR11895:SF151">
    <property type="entry name" value="GLUTAMYL-TRNA(GLN) AMIDOTRANSFERASE SUBUNIT A"/>
    <property type="match status" value="1"/>
</dbReference>
<sequence length="481" mass="51599">MTALNELTIRQAHNGLVKKEFTCLELARACLARIDGTNDDFNAFLEVFADEASEQARRVDAKIIIGGEVGPLEGIPLAVKDNILIRGKRSSSASKILEGYVAPYDAFVIAKLRAAGAVFLGRTNMDEFAMGSSTENSAYGPTKNPWNPKLVPGGSSGGSAAAVAADMCLAALGSDTGGSVRQPAALCGVVGLKPTYGSVSRNGLMAMASSLDQIGSLTKTAADARIVFKAIAGGDHWDSTAVPDRHNREKTDVKGLRVGVPKEFFIEGMDAEVEKAVREGISRLGEMGATIKEVSLPHSDFALAVYYILMAAEVSSNLARFDGVRYGRREAGDILREVYGRTRAAGFGAEVRRRIMLGTHVLSTGYYDAYYKKAQQARTLVRNDFSRVFEEVDLLAAPTTPTVAWPIGEKFEDPLTMYLSDIYTVSANVAGIPAVSVPCGFKDGLPIGLHLLGRPFGEETILSVAESYEQVSDWLKEKPAL</sequence>
<dbReference type="HAMAP" id="MF_00120">
    <property type="entry name" value="GatA"/>
    <property type="match status" value="1"/>
</dbReference>
<feature type="domain" description="Amidase" evidence="8">
    <location>
        <begin position="25"/>
        <end position="462"/>
    </location>
</feature>
<dbReference type="Gene3D" id="3.90.1300.10">
    <property type="entry name" value="Amidase signature (AS) domain"/>
    <property type="match status" value="1"/>
</dbReference>
<dbReference type="EC" id="6.3.5.7" evidence="7"/>
<evidence type="ECO:0000256" key="5">
    <source>
        <dbReference type="ARBA" id="ARBA00022917"/>
    </source>
</evidence>
<dbReference type="GO" id="GO:0006412">
    <property type="term" value="P:translation"/>
    <property type="evidence" value="ECO:0007669"/>
    <property type="project" value="UniProtKB-UniRule"/>
</dbReference>
<dbReference type="GO" id="GO:0030956">
    <property type="term" value="C:glutamyl-tRNA(Gln) amidotransferase complex"/>
    <property type="evidence" value="ECO:0007669"/>
    <property type="project" value="InterPro"/>
</dbReference>
<dbReference type="InterPro" id="IPR004412">
    <property type="entry name" value="GatA"/>
</dbReference>
<comment type="catalytic activity">
    <reaction evidence="6 7">
        <text>L-glutamyl-tRNA(Gln) + L-glutamine + ATP + H2O = L-glutaminyl-tRNA(Gln) + L-glutamate + ADP + phosphate + H(+)</text>
        <dbReference type="Rhea" id="RHEA:17521"/>
        <dbReference type="Rhea" id="RHEA-COMP:9681"/>
        <dbReference type="Rhea" id="RHEA-COMP:9684"/>
        <dbReference type="ChEBI" id="CHEBI:15377"/>
        <dbReference type="ChEBI" id="CHEBI:15378"/>
        <dbReference type="ChEBI" id="CHEBI:29985"/>
        <dbReference type="ChEBI" id="CHEBI:30616"/>
        <dbReference type="ChEBI" id="CHEBI:43474"/>
        <dbReference type="ChEBI" id="CHEBI:58359"/>
        <dbReference type="ChEBI" id="CHEBI:78520"/>
        <dbReference type="ChEBI" id="CHEBI:78521"/>
        <dbReference type="ChEBI" id="CHEBI:456216"/>
        <dbReference type="EC" id="6.3.5.7"/>
    </reaction>
</comment>
<dbReference type="NCBIfam" id="TIGR00132">
    <property type="entry name" value="gatA"/>
    <property type="match status" value="1"/>
</dbReference>
<gene>
    <name evidence="7 9" type="primary">gatA</name>
    <name evidence="9" type="ORF">A3D72_00410</name>
</gene>
<comment type="similarity">
    <text evidence="1 7">Belongs to the amidase family. GatA subfamily.</text>
</comment>
<evidence type="ECO:0000256" key="2">
    <source>
        <dbReference type="ARBA" id="ARBA00022598"/>
    </source>
</evidence>
<dbReference type="GO" id="GO:0016740">
    <property type="term" value="F:transferase activity"/>
    <property type="evidence" value="ECO:0007669"/>
    <property type="project" value="UniProtKB-KW"/>
</dbReference>
<protein>
    <recommendedName>
        <fullName evidence="7">Glutamyl-tRNA(Gln) amidotransferase subunit A</fullName>
        <shortName evidence="7">Glu-ADT subunit A</shortName>
        <ecNumber evidence="7">6.3.5.7</ecNumber>
    </recommendedName>
</protein>
<dbReference type="AlphaFoldDB" id="A0A1F7U6N1"/>
<evidence type="ECO:0000256" key="1">
    <source>
        <dbReference type="ARBA" id="ARBA00008069"/>
    </source>
</evidence>
<evidence type="ECO:0000256" key="4">
    <source>
        <dbReference type="ARBA" id="ARBA00022840"/>
    </source>
</evidence>
<keyword evidence="5 7" id="KW-0648">Protein biosynthesis</keyword>
<reference evidence="9 10" key="1">
    <citation type="journal article" date="2016" name="Nat. Commun.">
        <title>Thousands of microbial genomes shed light on interconnected biogeochemical processes in an aquifer system.</title>
        <authorList>
            <person name="Anantharaman K."/>
            <person name="Brown C.T."/>
            <person name="Hug L.A."/>
            <person name="Sharon I."/>
            <person name="Castelle C.J."/>
            <person name="Probst A.J."/>
            <person name="Thomas B.C."/>
            <person name="Singh A."/>
            <person name="Wilkins M.J."/>
            <person name="Karaoz U."/>
            <person name="Brodie E.L."/>
            <person name="Williams K.H."/>
            <person name="Hubbard S.S."/>
            <person name="Banfield J.F."/>
        </authorList>
    </citation>
    <scope>NUCLEOTIDE SEQUENCE [LARGE SCALE GENOMIC DNA]</scope>
</reference>
<feature type="active site" description="Charge relay system" evidence="7">
    <location>
        <position position="155"/>
    </location>
</feature>
<keyword evidence="9" id="KW-0808">Transferase</keyword>
<dbReference type="GO" id="GO:0050567">
    <property type="term" value="F:glutaminyl-tRNA synthase (glutamine-hydrolyzing) activity"/>
    <property type="evidence" value="ECO:0007669"/>
    <property type="project" value="UniProtKB-UniRule"/>
</dbReference>
<comment type="caution">
    <text evidence="9">The sequence shown here is derived from an EMBL/GenBank/DDBJ whole genome shotgun (WGS) entry which is preliminary data.</text>
</comment>
<dbReference type="PANTHER" id="PTHR11895">
    <property type="entry name" value="TRANSAMIDASE"/>
    <property type="match status" value="1"/>
</dbReference>
<feature type="active site" description="Acyl-ester intermediate" evidence="7">
    <location>
        <position position="179"/>
    </location>
</feature>
<dbReference type="STRING" id="1802391.A3D72_00410"/>
<dbReference type="InterPro" id="IPR036928">
    <property type="entry name" value="AS_sf"/>
</dbReference>
<proteinExistence type="inferred from homology"/>
<dbReference type="InterPro" id="IPR023631">
    <property type="entry name" value="Amidase_dom"/>
</dbReference>
<evidence type="ECO:0000313" key="9">
    <source>
        <dbReference type="EMBL" id="OGL73925.1"/>
    </source>
</evidence>
<accession>A0A1F7U6N1</accession>
<feature type="active site" description="Charge relay system" evidence="7">
    <location>
        <position position="80"/>
    </location>
</feature>
<comment type="function">
    <text evidence="7">Allows the formation of correctly charged Gln-tRNA(Gln) through the transamidation of misacylated Glu-tRNA(Gln) in organisms which lack glutaminyl-tRNA synthetase. The reaction takes place in the presence of glutamine and ATP through an activated gamma-phospho-Glu-tRNA(Gln).</text>
</comment>
<dbReference type="Pfam" id="PF01425">
    <property type="entry name" value="Amidase"/>
    <property type="match status" value="1"/>
</dbReference>
<dbReference type="SUPFAM" id="SSF75304">
    <property type="entry name" value="Amidase signature (AS) enzymes"/>
    <property type="match status" value="1"/>
</dbReference>
<keyword evidence="4 7" id="KW-0067">ATP-binding</keyword>
<organism evidence="9 10">
    <name type="scientific">Candidatus Uhrbacteria bacterium RIFCSPHIGHO2_02_FULL_57_19</name>
    <dbReference type="NCBI Taxonomy" id="1802391"/>
    <lineage>
        <taxon>Bacteria</taxon>
        <taxon>Candidatus Uhriibacteriota</taxon>
    </lineage>
</organism>
<dbReference type="Proteomes" id="UP000176303">
    <property type="component" value="Unassembled WGS sequence"/>
</dbReference>
<name>A0A1F7U6N1_9BACT</name>
<keyword evidence="3 7" id="KW-0547">Nucleotide-binding</keyword>
<dbReference type="InterPro" id="IPR000120">
    <property type="entry name" value="Amidase"/>
</dbReference>
<evidence type="ECO:0000259" key="8">
    <source>
        <dbReference type="Pfam" id="PF01425"/>
    </source>
</evidence>
<dbReference type="PROSITE" id="PS00571">
    <property type="entry name" value="AMIDASES"/>
    <property type="match status" value="1"/>
</dbReference>
<comment type="subunit">
    <text evidence="7">Heterotrimer of A, B and C subunits.</text>
</comment>
<dbReference type="GO" id="GO:0005524">
    <property type="term" value="F:ATP binding"/>
    <property type="evidence" value="ECO:0007669"/>
    <property type="project" value="UniProtKB-KW"/>
</dbReference>
<evidence type="ECO:0000256" key="7">
    <source>
        <dbReference type="HAMAP-Rule" id="MF_00120"/>
    </source>
</evidence>
<evidence type="ECO:0000256" key="6">
    <source>
        <dbReference type="ARBA" id="ARBA00047407"/>
    </source>
</evidence>